<dbReference type="Pfam" id="PF00691">
    <property type="entry name" value="OmpA"/>
    <property type="match status" value="1"/>
</dbReference>
<feature type="region of interest" description="Disordered" evidence="5">
    <location>
        <begin position="343"/>
        <end position="363"/>
    </location>
</feature>
<evidence type="ECO:0000256" key="2">
    <source>
        <dbReference type="ARBA" id="ARBA00023136"/>
    </source>
</evidence>
<dbReference type="CDD" id="cd07185">
    <property type="entry name" value="OmpA_C-like"/>
    <property type="match status" value="1"/>
</dbReference>
<dbReference type="InterPro" id="IPR050330">
    <property type="entry name" value="Bact_OuterMem_StrucFunc"/>
</dbReference>
<keyword evidence="2 4" id="KW-0472">Membrane</keyword>
<dbReference type="GO" id="GO:0009279">
    <property type="term" value="C:cell outer membrane"/>
    <property type="evidence" value="ECO:0007669"/>
    <property type="project" value="UniProtKB-SubCell"/>
</dbReference>
<dbReference type="EMBL" id="FOGU01000003">
    <property type="protein sequence ID" value="SER83675.1"/>
    <property type="molecule type" value="Genomic_DNA"/>
</dbReference>
<gene>
    <name evidence="7" type="ORF">SAMN04490244_103180</name>
</gene>
<reference evidence="7 8" key="1">
    <citation type="submission" date="2016-10" db="EMBL/GenBank/DDBJ databases">
        <authorList>
            <person name="de Groot N.N."/>
        </authorList>
    </citation>
    <scope>NUCLEOTIDE SEQUENCE [LARGE SCALE GENOMIC DNA]</scope>
    <source>
        <strain evidence="7 8">DSM 23042</strain>
    </source>
</reference>
<evidence type="ECO:0000256" key="3">
    <source>
        <dbReference type="ARBA" id="ARBA00023237"/>
    </source>
</evidence>
<dbReference type="STRING" id="641238.SAMN04490244_103180"/>
<evidence type="ECO:0000259" key="6">
    <source>
        <dbReference type="PROSITE" id="PS51123"/>
    </source>
</evidence>
<dbReference type="Pfam" id="PF04972">
    <property type="entry name" value="BON"/>
    <property type="match status" value="1"/>
</dbReference>
<dbReference type="Gene3D" id="3.40.1520.20">
    <property type="match status" value="3"/>
</dbReference>
<keyword evidence="3" id="KW-0998">Cell outer membrane</keyword>
<dbReference type="PRINTS" id="PR01021">
    <property type="entry name" value="OMPADOMAIN"/>
</dbReference>
<dbReference type="InterPro" id="IPR006664">
    <property type="entry name" value="OMP_bac"/>
</dbReference>
<dbReference type="AlphaFoldDB" id="A0A1H9SGD3"/>
<organism evidence="7 8">
    <name type="scientific">Tranquillimonas rosea</name>
    <dbReference type="NCBI Taxonomy" id="641238"/>
    <lineage>
        <taxon>Bacteria</taxon>
        <taxon>Pseudomonadati</taxon>
        <taxon>Pseudomonadota</taxon>
        <taxon>Alphaproteobacteria</taxon>
        <taxon>Rhodobacterales</taxon>
        <taxon>Roseobacteraceae</taxon>
        <taxon>Tranquillimonas</taxon>
    </lineage>
</organism>
<keyword evidence="8" id="KW-1185">Reference proteome</keyword>
<dbReference type="OrthoDB" id="5525824at2"/>
<sequence length="639" mass="67268">MTRRARLPALIAFGTAGAVAFGAAALSVSEIERRSVEAVDTALESAGHGWSEVDADGLQLTLTGTAPDEATRFRALSIAAGIVDPSRVIDRMQVAEAEAIDAPDFSIEVLRNDEGISLIGLVPAATDRGALVDRIESLSDGAEVTDLLETADFPAPEGWDPAVDFGLEALRQLPRSKVSISPDAVSVTAIAEDRAAKTRLENSLSRAAPQEVSLTLDLSAPRPVITPFTLRFRIDGDGPRFDACSAETEEGRSRIRQAAAEAGMEGEIGCTLGLGRPTPDWSNAAAEAIAAVARLGAGTVTMSDADIALVAPPEIERDAFDREVGTLQAALPDAFSLDATLQEPAEEPDADTPDPTFVATRSPEGEVQMRGLVRDERASDAVESFAQARFGLETVTNALRLEPDLPDAWANRVLAAVDTLSLLDRGAATVERDEIVVSGTTGNADARAEIARLMTERLGGSAEFTVNVTYDETLDPALSAPTPEECVEQINAVLETRQITFAPGSATIDSEARESLDRIAELLKTCEDVQMEVAGHTDSQGREVMNEELSQSRAEAVLGALMARRVLVSNLTAKGYGETEPIADNSTASGREANRRIEFSLIAPEGGDASGEDDEDSGPEGAGGDDASGTETTDEGDAQ</sequence>
<name>A0A1H9SGD3_9RHOB</name>
<dbReference type="PANTHER" id="PTHR30329">
    <property type="entry name" value="STATOR ELEMENT OF FLAGELLAR MOTOR COMPLEX"/>
    <property type="match status" value="1"/>
</dbReference>
<dbReference type="InterPro" id="IPR006665">
    <property type="entry name" value="OmpA-like"/>
</dbReference>
<dbReference type="PROSITE" id="PS51123">
    <property type="entry name" value="OMPA_2"/>
    <property type="match status" value="1"/>
</dbReference>
<evidence type="ECO:0000313" key="8">
    <source>
        <dbReference type="Proteomes" id="UP000198885"/>
    </source>
</evidence>
<evidence type="ECO:0000256" key="5">
    <source>
        <dbReference type="SAM" id="MobiDB-lite"/>
    </source>
</evidence>
<feature type="region of interest" description="Disordered" evidence="5">
    <location>
        <begin position="577"/>
        <end position="639"/>
    </location>
</feature>
<dbReference type="InterPro" id="IPR007055">
    <property type="entry name" value="BON_dom"/>
</dbReference>
<feature type="domain" description="OmpA-like" evidence="6">
    <location>
        <begin position="488"/>
        <end position="605"/>
    </location>
</feature>
<dbReference type="PANTHER" id="PTHR30329:SF21">
    <property type="entry name" value="LIPOPROTEIN YIAD-RELATED"/>
    <property type="match status" value="1"/>
</dbReference>
<dbReference type="InterPro" id="IPR036737">
    <property type="entry name" value="OmpA-like_sf"/>
</dbReference>
<protein>
    <submittedName>
        <fullName evidence="7">OmpA-OmpF porin, OOP family</fullName>
    </submittedName>
</protein>
<comment type="subcellular location">
    <subcellularLocation>
        <location evidence="1">Cell outer membrane</location>
    </subcellularLocation>
</comment>
<dbReference type="Proteomes" id="UP000198885">
    <property type="component" value="Unassembled WGS sequence"/>
</dbReference>
<evidence type="ECO:0000313" key="7">
    <source>
        <dbReference type="EMBL" id="SER83675.1"/>
    </source>
</evidence>
<accession>A0A1H9SGD3</accession>
<dbReference type="RefSeq" id="WP_092690152.1">
    <property type="nucleotide sequence ID" value="NZ_FOGU01000003.1"/>
</dbReference>
<dbReference type="SUPFAM" id="SSF103088">
    <property type="entry name" value="OmpA-like"/>
    <property type="match status" value="1"/>
</dbReference>
<evidence type="ECO:0000256" key="4">
    <source>
        <dbReference type="PROSITE-ProRule" id="PRU00473"/>
    </source>
</evidence>
<proteinExistence type="predicted"/>
<dbReference type="Gene3D" id="3.30.1330.60">
    <property type="entry name" value="OmpA-like domain"/>
    <property type="match status" value="1"/>
</dbReference>
<evidence type="ECO:0000256" key="1">
    <source>
        <dbReference type="ARBA" id="ARBA00004442"/>
    </source>
</evidence>